<dbReference type="Proteomes" id="UP000737171">
    <property type="component" value="Unassembled WGS sequence"/>
</dbReference>
<gene>
    <name evidence="1" type="ORF">HLB44_36320</name>
</gene>
<sequence>MREFIEFVANPGTKARPRVQNLPHGWSRHTATTASGTVATLDLMKSNGKILDVRAPLKPLIAFQRAFGASIAQPMARLQHPEHGHLSIARTFGESGNQGAATFRLRLDGPDGANELRHTMWRTRSNPAHGAGRRSATRTSNCLLACAGRASA</sequence>
<proteinExistence type="predicted"/>
<comment type="caution">
    <text evidence="1">The sequence shown here is derived from an EMBL/GenBank/DDBJ whole genome shotgun (WGS) entry which is preliminary data.</text>
</comment>
<reference evidence="1 2" key="1">
    <citation type="submission" date="2020-05" db="EMBL/GenBank/DDBJ databases">
        <title>Aquincola sp. isolate from soil.</title>
        <authorList>
            <person name="Han J."/>
            <person name="Kim D.-U."/>
        </authorList>
    </citation>
    <scope>NUCLEOTIDE SEQUENCE [LARGE SCALE GENOMIC DNA]</scope>
    <source>
        <strain evidence="1 2">S2</strain>
    </source>
</reference>
<evidence type="ECO:0000313" key="2">
    <source>
        <dbReference type="Proteomes" id="UP000737171"/>
    </source>
</evidence>
<protein>
    <submittedName>
        <fullName evidence="1">Uncharacterized protein</fullName>
    </submittedName>
</protein>
<accession>A0ABX2EVH6</accession>
<dbReference type="EMBL" id="JABRWJ010000028">
    <property type="protein sequence ID" value="NRF72429.1"/>
    <property type="molecule type" value="Genomic_DNA"/>
</dbReference>
<name>A0ABX2EVH6_9BURK</name>
<evidence type="ECO:0000313" key="1">
    <source>
        <dbReference type="EMBL" id="NRF72429.1"/>
    </source>
</evidence>
<keyword evidence="2" id="KW-1185">Reference proteome</keyword>
<organism evidence="1 2">
    <name type="scientific">Pseudaquabacterium terrae</name>
    <dbReference type="NCBI Taxonomy" id="2732868"/>
    <lineage>
        <taxon>Bacteria</taxon>
        <taxon>Pseudomonadati</taxon>
        <taxon>Pseudomonadota</taxon>
        <taxon>Betaproteobacteria</taxon>
        <taxon>Burkholderiales</taxon>
        <taxon>Sphaerotilaceae</taxon>
        <taxon>Pseudaquabacterium</taxon>
    </lineage>
</organism>